<protein>
    <submittedName>
        <fullName evidence="2">ABC transporter permease</fullName>
    </submittedName>
</protein>
<evidence type="ECO:0000256" key="1">
    <source>
        <dbReference type="SAM" id="Phobius"/>
    </source>
</evidence>
<keyword evidence="1" id="KW-0472">Membrane</keyword>
<evidence type="ECO:0000313" key="3">
    <source>
        <dbReference type="Proteomes" id="UP000463700"/>
    </source>
</evidence>
<dbReference type="Proteomes" id="UP000463700">
    <property type="component" value="Unassembled WGS sequence"/>
</dbReference>
<keyword evidence="1" id="KW-0812">Transmembrane</keyword>
<dbReference type="AlphaFoldDB" id="A0A6N6W6J8"/>
<keyword evidence="1" id="KW-1133">Transmembrane helix</keyword>
<feature type="transmembrane region" description="Helical" evidence="1">
    <location>
        <begin position="12"/>
        <end position="35"/>
    </location>
</feature>
<organism evidence="2 3">
    <name type="scientific">Paraburkholderia madseniana</name>
    <dbReference type="NCBI Taxonomy" id="2599607"/>
    <lineage>
        <taxon>Bacteria</taxon>
        <taxon>Pseudomonadati</taxon>
        <taxon>Pseudomonadota</taxon>
        <taxon>Betaproteobacteria</taxon>
        <taxon>Burkholderiales</taxon>
        <taxon>Burkholderiaceae</taxon>
        <taxon>Paraburkholderia</taxon>
    </lineage>
</organism>
<proteinExistence type="predicted"/>
<comment type="caution">
    <text evidence="2">The sequence shown here is derived from an EMBL/GenBank/DDBJ whole genome shotgun (WGS) entry which is preliminary data.</text>
</comment>
<gene>
    <name evidence="2" type="ORF">FSO04_34305</name>
</gene>
<dbReference type="EMBL" id="VOSW01000089">
    <property type="protein sequence ID" value="KAE8755404.1"/>
    <property type="molecule type" value="Genomic_DNA"/>
</dbReference>
<accession>A0A6N6W6J8</accession>
<feature type="non-terminal residue" evidence="2">
    <location>
        <position position="1"/>
    </location>
</feature>
<reference evidence="2 3" key="1">
    <citation type="journal article" date="2020" name="Int. J. Syst. Evol. Microbiol.">
        <title>Paraburkholderia madseniana sp. nov., a phenolic acid-degrading bacterium isolated from acidic forest soil.</title>
        <authorList>
            <person name="Wilhelm R.C."/>
            <person name="Murphy S.J.L."/>
            <person name="Feriancek N.M."/>
            <person name="Karasz D.C."/>
            <person name="DeRito C.M."/>
            <person name="Newman J.D."/>
            <person name="Buckley D.H."/>
        </authorList>
    </citation>
    <scope>NUCLEOTIDE SEQUENCE [LARGE SCALE GENOMIC DNA]</scope>
    <source>
        <strain evidence="2 3">RP11</strain>
    </source>
</reference>
<evidence type="ECO:0000313" key="2">
    <source>
        <dbReference type="EMBL" id="KAE8755404.1"/>
    </source>
</evidence>
<name>A0A6N6W6J8_9BURK</name>
<sequence length="48" mass="5270">LPRQIFTGLRATIRPTIAALATILILFSTSLLLALEWLRGRHARSAVA</sequence>